<proteinExistence type="predicted"/>
<name>A0ABQ4R6M4_9HYPH</name>
<feature type="domain" description="Methyltransferase type 11" evidence="1">
    <location>
        <begin position="89"/>
        <end position="139"/>
    </location>
</feature>
<organism evidence="2 3">
    <name type="scientific">Methylobacterium crusticola</name>
    <dbReference type="NCBI Taxonomy" id="1697972"/>
    <lineage>
        <taxon>Bacteria</taxon>
        <taxon>Pseudomonadati</taxon>
        <taxon>Pseudomonadota</taxon>
        <taxon>Alphaproteobacteria</taxon>
        <taxon>Hyphomicrobiales</taxon>
        <taxon>Methylobacteriaceae</taxon>
        <taxon>Methylobacterium</taxon>
    </lineage>
</organism>
<comment type="caution">
    <text evidence="2">The sequence shown here is derived from an EMBL/GenBank/DDBJ whole genome shotgun (WGS) entry which is preliminary data.</text>
</comment>
<evidence type="ECO:0000313" key="3">
    <source>
        <dbReference type="Proteomes" id="UP001055167"/>
    </source>
</evidence>
<dbReference type="RefSeq" id="WP_238314151.1">
    <property type="nucleotide sequence ID" value="NZ_BPQH01000028.1"/>
</dbReference>
<dbReference type="InterPro" id="IPR013216">
    <property type="entry name" value="Methyltransf_11"/>
</dbReference>
<reference evidence="2" key="1">
    <citation type="journal article" date="2021" name="Front. Microbiol.">
        <title>Comprehensive Comparative Genomics and Phenotyping of Methylobacterium Species.</title>
        <authorList>
            <person name="Alessa O."/>
            <person name="Ogura Y."/>
            <person name="Fujitani Y."/>
            <person name="Takami H."/>
            <person name="Hayashi T."/>
            <person name="Sahin N."/>
            <person name="Tani A."/>
        </authorList>
    </citation>
    <scope>NUCLEOTIDE SEQUENCE</scope>
    <source>
        <strain evidence="2">KCTC 52305</strain>
    </source>
</reference>
<evidence type="ECO:0000259" key="1">
    <source>
        <dbReference type="Pfam" id="PF08241"/>
    </source>
</evidence>
<dbReference type="InterPro" id="IPR029063">
    <property type="entry name" value="SAM-dependent_MTases_sf"/>
</dbReference>
<sequence>MTAALVDAKYYEAAPPRSLGERLAAAARDRIYADFLRLCRPGPGAEILDIGVSDVVNDAANVLERRYPHPGRITAAGLGAGEAFRAAYPEVAYRQVAADCRLPFPAGRFDVATSNAVLEHVGSADNQRLMVREMLRVARVVFLTVPNRYFPVEHHTAIPLLHYGDASFRWACRRLGKSAWSDERELILMTRARLSALVPPGRRARIGHTGLSLGPASSNLFLFIDTD</sequence>
<accession>A0ABQ4R6M4</accession>
<dbReference type="EMBL" id="BPQH01000028">
    <property type="protein sequence ID" value="GJD53341.1"/>
    <property type="molecule type" value="Genomic_DNA"/>
</dbReference>
<dbReference type="Proteomes" id="UP001055167">
    <property type="component" value="Unassembled WGS sequence"/>
</dbReference>
<gene>
    <name evidence="2" type="ORF">OPKNFCMD_6116</name>
</gene>
<dbReference type="Gene3D" id="3.40.50.150">
    <property type="entry name" value="Vaccinia Virus protein VP39"/>
    <property type="match status" value="1"/>
</dbReference>
<evidence type="ECO:0000313" key="2">
    <source>
        <dbReference type="EMBL" id="GJD53341.1"/>
    </source>
</evidence>
<protein>
    <recommendedName>
        <fullName evidence="1">Methyltransferase type 11 domain-containing protein</fullName>
    </recommendedName>
</protein>
<dbReference type="Pfam" id="PF08241">
    <property type="entry name" value="Methyltransf_11"/>
    <property type="match status" value="1"/>
</dbReference>
<keyword evidence="3" id="KW-1185">Reference proteome</keyword>
<reference evidence="2" key="2">
    <citation type="submission" date="2021-08" db="EMBL/GenBank/DDBJ databases">
        <authorList>
            <person name="Tani A."/>
            <person name="Ola A."/>
            <person name="Ogura Y."/>
            <person name="Katsura K."/>
            <person name="Hayashi T."/>
        </authorList>
    </citation>
    <scope>NUCLEOTIDE SEQUENCE</scope>
    <source>
        <strain evidence="2">KCTC 52305</strain>
    </source>
</reference>
<dbReference type="SUPFAM" id="SSF53335">
    <property type="entry name" value="S-adenosyl-L-methionine-dependent methyltransferases"/>
    <property type="match status" value="1"/>
</dbReference>